<organism evidence="2 3">
    <name type="scientific">Saccoglossus kowalevskii</name>
    <name type="common">Acorn worm</name>
    <dbReference type="NCBI Taxonomy" id="10224"/>
    <lineage>
        <taxon>Eukaryota</taxon>
        <taxon>Metazoa</taxon>
        <taxon>Hemichordata</taxon>
        <taxon>Enteropneusta</taxon>
        <taxon>Harrimaniidae</taxon>
        <taxon>Saccoglossus</taxon>
    </lineage>
</organism>
<evidence type="ECO:0000313" key="2">
    <source>
        <dbReference type="Proteomes" id="UP000694865"/>
    </source>
</evidence>
<accession>A0ABM0GL71</accession>
<feature type="compositionally biased region" description="Basic and acidic residues" evidence="1">
    <location>
        <begin position="107"/>
        <end position="116"/>
    </location>
</feature>
<dbReference type="GeneID" id="100369505"/>
<feature type="region of interest" description="Disordered" evidence="1">
    <location>
        <begin position="1"/>
        <end position="166"/>
    </location>
</feature>
<dbReference type="RefSeq" id="XP_002732352.2">
    <property type="nucleotide sequence ID" value="XM_002732306.2"/>
</dbReference>
<evidence type="ECO:0000256" key="1">
    <source>
        <dbReference type="SAM" id="MobiDB-lite"/>
    </source>
</evidence>
<dbReference type="Proteomes" id="UP000694865">
    <property type="component" value="Unplaced"/>
</dbReference>
<evidence type="ECO:0000313" key="3">
    <source>
        <dbReference type="RefSeq" id="XP_002732352.2"/>
    </source>
</evidence>
<feature type="compositionally biased region" description="Low complexity" evidence="1">
    <location>
        <begin position="85"/>
        <end position="94"/>
    </location>
</feature>
<name>A0ABM0GL71_SACKO</name>
<sequence length="308" mass="34176">MPPKTRTTKSKTRTSKKGTKARQCGDSSSDDKDSGATCKVLLRRIPRSLRILKSSTDTEVSEHNENENRIPVADPYAYDGDFENSSSETQSQSEPMKSPTQLSTSSHDMDSGEDNRQVLSPSRRYNTRKKRDADSSDSGNETKHSFSKPKVIYRRPSGSLKPNLNDSGMFVSPDIQRVMKLSASDTSTPSSCVKKDCSEDLFGFEQLIMPEALPFSPVQPVTPSSLNSFSTSSSGIGSMTMSSFGGLSRCSLSPFKRKAGTYDIPIEKPAKRLKKKKMTPKQKVEIEDLTTKMRAQFDDIEMHELCIE</sequence>
<keyword evidence="2" id="KW-1185">Reference proteome</keyword>
<proteinExistence type="predicted"/>
<protein>
    <submittedName>
        <fullName evidence="3">Uncharacterized protein LOC100369505</fullName>
    </submittedName>
</protein>
<feature type="compositionally biased region" description="Basic residues" evidence="1">
    <location>
        <begin position="1"/>
        <end position="20"/>
    </location>
</feature>
<gene>
    <name evidence="3" type="primary">LOC100369505</name>
</gene>
<reference evidence="3" key="1">
    <citation type="submission" date="2025-08" db="UniProtKB">
        <authorList>
            <consortium name="RefSeq"/>
        </authorList>
    </citation>
    <scope>IDENTIFICATION</scope>
    <source>
        <tissue evidence="3">Testes</tissue>
    </source>
</reference>